<comment type="caution">
    <text evidence="3">The sequence shown here is derived from an EMBL/GenBank/DDBJ whole genome shotgun (WGS) entry which is preliminary data.</text>
</comment>
<dbReference type="Pfam" id="PF00534">
    <property type="entry name" value="Glycos_transf_1"/>
    <property type="match status" value="1"/>
</dbReference>
<dbReference type="PANTHER" id="PTHR45947:SF3">
    <property type="entry name" value="SULFOQUINOVOSYL TRANSFERASE SQD2"/>
    <property type="match status" value="1"/>
</dbReference>
<dbReference type="EMBL" id="LCCZ01000005">
    <property type="protein sequence ID" value="KKS44512.1"/>
    <property type="molecule type" value="Genomic_DNA"/>
</dbReference>
<dbReference type="GO" id="GO:0016757">
    <property type="term" value="F:glycosyltransferase activity"/>
    <property type="evidence" value="ECO:0007669"/>
    <property type="project" value="InterPro"/>
</dbReference>
<dbReference type="SUPFAM" id="SSF53756">
    <property type="entry name" value="UDP-Glycosyltransferase/glycogen phosphorylase"/>
    <property type="match status" value="1"/>
</dbReference>
<feature type="domain" description="Glycosyl transferase family 1" evidence="1">
    <location>
        <begin position="198"/>
        <end position="343"/>
    </location>
</feature>
<dbReference type="PANTHER" id="PTHR45947">
    <property type="entry name" value="SULFOQUINOVOSYL TRANSFERASE SQD2"/>
    <property type="match status" value="1"/>
</dbReference>
<proteinExistence type="predicted"/>
<dbReference type="CDD" id="cd03801">
    <property type="entry name" value="GT4_PimA-like"/>
    <property type="match status" value="1"/>
</dbReference>
<protein>
    <submittedName>
        <fullName evidence="3">Glycosyltransferase, group 1 family protein</fullName>
    </submittedName>
</protein>
<accession>A0A0G0Z729</accession>
<keyword evidence="3" id="KW-0808">Transferase</keyword>
<evidence type="ECO:0000313" key="4">
    <source>
        <dbReference type="Proteomes" id="UP000034875"/>
    </source>
</evidence>
<reference evidence="3 4" key="1">
    <citation type="journal article" date="2015" name="Nature">
        <title>rRNA introns, odd ribosomes, and small enigmatic genomes across a large radiation of phyla.</title>
        <authorList>
            <person name="Brown C.T."/>
            <person name="Hug L.A."/>
            <person name="Thomas B.C."/>
            <person name="Sharon I."/>
            <person name="Castelle C.J."/>
            <person name="Singh A."/>
            <person name="Wilkins M.J."/>
            <person name="Williams K.H."/>
            <person name="Banfield J.F."/>
        </authorList>
    </citation>
    <scope>NUCLEOTIDE SEQUENCE [LARGE SCALE GENOMIC DNA]</scope>
</reference>
<evidence type="ECO:0000313" key="3">
    <source>
        <dbReference type="EMBL" id="KKS44512.1"/>
    </source>
</evidence>
<feature type="domain" description="Glycosyltransferase subfamily 4-like N-terminal" evidence="2">
    <location>
        <begin position="15"/>
        <end position="171"/>
    </location>
</feature>
<organism evidence="3 4">
    <name type="scientific">candidate division CPR1 bacterium GW2011_GWA2_42_17</name>
    <dbReference type="NCBI Taxonomy" id="1618341"/>
    <lineage>
        <taxon>Bacteria</taxon>
        <taxon>candidate division CPR1</taxon>
    </lineage>
</organism>
<evidence type="ECO:0000259" key="2">
    <source>
        <dbReference type="Pfam" id="PF13439"/>
    </source>
</evidence>
<dbReference type="Pfam" id="PF13439">
    <property type="entry name" value="Glyco_transf_4"/>
    <property type="match status" value="1"/>
</dbReference>
<dbReference type="Gene3D" id="3.40.50.2000">
    <property type="entry name" value="Glycogen Phosphorylase B"/>
    <property type="match status" value="2"/>
</dbReference>
<dbReference type="AlphaFoldDB" id="A0A0G0Z729"/>
<dbReference type="InterPro" id="IPR028098">
    <property type="entry name" value="Glyco_trans_4-like_N"/>
</dbReference>
<evidence type="ECO:0000259" key="1">
    <source>
        <dbReference type="Pfam" id="PF00534"/>
    </source>
</evidence>
<dbReference type="Proteomes" id="UP000034875">
    <property type="component" value="Unassembled WGS sequence"/>
</dbReference>
<dbReference type="InterPro" id="IPR001296">
    <property type="entry name" value="Glyco_trans_1"/>
</dbReference>
<dbReference type="InterPro" id="IPR050194">
    <property type="entry name" value="Glycosyltransferase_grp1"/>
</dbReference>
<sequence>MKIAFIGQKGIPCTIGGVERYVEVLSTGLAKVGYDVTVYGRDWYVHNNHKTYEGVKLVTLPSLRTKNLDAATHTILCILHAAIFGHYDIIHINGVGPALFTGLAKILCPRAKIVTTFHCRDKFHSKWGRFARIMLSLGERAACRFPDHTIAISDDLSTHCRNLSAKNLSRIHYGLAVPDKNKLMTPAELENKFGLRAGNYFVVVTRLLAHKNIHHIIEAYKMSGVARPLAIVGSGSYSTGYMRELNLMTKNNTNIKFLGAQQGLTLYSVLANAFCYLTASSTEGTPFSLLEAAFYSLPVMVSRIPEHLEVVDLDGLRGWIFPLGSVVTLAQKIKAMDALDEIRRALMGQALRAFVENAYSQERLVAETLAVYASLKNFEGFARIIPEQAFEKF</sequence>
<name>A0A0G0Z729_9BACT</name>
<gene>
    <name evidence="3" type="ORF">UV05_C0005G0014</name>
</gene>